<gene>
    <name evidence="2" type="ORF">HNP46_006752</name>
</gene>
<evidence type="ECO:0000256" key="1">
    <source>
        <dbReference type="SAM" id="SignalP"/>
    </source>
</evidence>
<dbReference type="EMBL" id="JACHLI010000049">
    <property type="protein sequence ID" value="MBB4867833.1"/>
    <property type="molecule type" value="Genomic_DNA"/>
</dbReference>
<dbReference type="RefSeq" id="WP_184597766.1">
    <property type="nucleotide sequence ID" value="NZ_JACHLI010000049.1"/>
</dbReference>
<dbReference type="Proteomes" id="UP000566995">
    <property type="component" value="Unassembled WGS sequence"/>
</dbReference>
<keyword evidence="1" id="KW-0732">Signal</keyword>
<evidence type="ECO:0008006" key="4">
    <source>
        <dbReference type="Google" id="ProtNLM"/>
    </source>
</evidence>
<evidence type="ECO:0000313" key="2">
    <source>
        <dbReference type="EMBL" id="MBB4867833.1"/>
    </source>
</evidence>
<proteinExistence type="predicted"/>
<organism evidence="2 3">
    <name type="scientific">Pseudomonas nitroreducens</name>
    <dbReference type="NCBI Taxonomy" id="46680"/>
    <lineage>
        <taxon>Bacteria</taxon>
        <taxon>Pseudomonadati</taxon>
        <taxon>Pseudomonadota</taxon>
        <taxon>Gammaproteobacteria</taxon>
        <taxon>Pseudomonadales</taxon>
        <taxon>Pseudomonadaceae</taxon>
        <taxon>Pseudomonas</taxon>
    </lineage>
</organism>
<dbReference type="AlphaFoldDB" id="A0A7W7P497"/>
<reference evidence="2 3" key="1">
    <citation type="submission" date="2020-08" db="EMBL/GenBank/DDBJ databases">
        <title>Functional genomics of gut bacteria from endangered species of beetles.</title>
        <authorList>
            <person name="Carlos-Shanley C."/>
        </authorList>
    </citation>
    <scope>NUCLEOTIDE SEQUENCE [LARGE SCALE GENOMIC DNA]</scope>
    <source>
        <strain evidence="2 3">S00179</strain>
    </source>
</reference>
<feature type="signal peptide" evidence="1">
    <location>
        <begin position="1"/>
        <end position="19"/>
    </location>
</feature>
<evidence type="ECO:0000313" key="3">
    <source>
        <dbReference type="Proteomes" id="UP000566995"/>
    </source>
</evidence>
<sequence>MSVFKAGVKALLRLPVACALSVAMVGCSTPDYPKVKLGEAPLAKDRMAIAVDRYRARQGAYEFFQLDHYVVGKTLLTNGDQCIQGNHLRCLEKTREYLDALTLFIASDCKAVLAEGRSTPGKVETLVEQRKGKRTAYMVTMQLVDMDGHPLPFLAPGEKENQVVLIDTWMQEVSKADFDKIESGKIKLGHVFGLKAAGETRIDLGQPSKAKFKPRSRT</sequence>
<protein>
    <recommendedName>
        <fullName evidence="4">Lipoprotein</fullName>
    </recommendedName>
</protein>
<feature type="chain" id="PRO_5030646592" description="Lipoprotein" evidence="1">
    <location>
        <begin position="20"/>
        <end position="218"/>
    </location>
</feature>
<dbReference type="PROSITE" id="PS51257">
    <property type="entry name" value="PROKAR_LIPOPROTEIN"/>
    <property type="match status" value="1"/>
</dbReference>
<comment type="caution">
    <text evidence="2">The sequence shown here is derived from an EMBL/GenBank/DDBJ whole genome shotgun (WGS) entry which is preliminary data.</text>
</comment>
<accession>A0A7W7P497</accession>
<name>A0A7W7P497_PSENT</name>